<evidence type="ECO:0000313" key="3">
    <source>
        <dbReference type="Proteomes" id="UP000827092"/>
    </source>
</evidence>
<keyword evidence="3" id="KW-1185">Reference proteome</keyword>
<accession>A0AAV6UFE2</accession>
<dbReference type="EMBL" id="JAFNEN010000460">
    <property type="protein sequence ID" value="KAG8182543.1"/>
    <property type="molecule type" value="Genomic_DNA"/>
</dbReference>
<feature type="region of interest" description="Disordered" evidence="1">
    <location>
        <begin position="1"/>
        <end position="38"/>
    </location>
</feature>
<evidence type="ECO:0000256" key="1">
    <source>
        <dbReference type="SAM" id="MobiDB-lite"/>
    </source>
</evidence>
<comment type="caution">
    <text evidence="2">The sequence shown here is derived from an EMBL/GenBank/DDBJ whole genome shotgun (WGS) entry which is preliminary data.</text>
</comment>
<dbReference type="AlphaFoldDB" id="A0AAV6UFE2"/>
<reference evidence="2 3" key="1">
    <citation type="journal article" date="2022" name="Nat. Ecol. Evol.">
        <title>A masculinizing supergene underlies an exaggerated male reproductive morph in a spider.</title>
        <authorList>
            <person name="Hendrickx F."/>
            <person name="De Corte Z."/>
            <person name="Sonet G."/>
            <person name="Van Belleghem S.M."/>
            <person name="Kostlbacher S."/>
            <person name="Vangestel C."/>
        </authorList>
    </citation>
    <scope>NUCLEOTIDE SEQUENCE [LARGE SCALE GENOMIC DNA]</scope>
    <source>
        <strain evidence="2">W744_W776</strain>
    </source>
</reference>
<sequence length="81" mass="9081">MSPLCGHTPPPLVHHQSNGQPHDYPGADQRGEEAPDDQWSVGIAKRRTFRKLSHVYIDKRLLRIAARVLYSSSHCGPNGRL</sequence>
<organism evidence="2 3">
    <name type="scientific">Oedothorax gibbosus</name>
    <dbReference type="NCBI Taxonomy" id="931172"/>
    <lineage>
        <taxon>Eukaryota</taxon>
        <taxon>Metazoa</taxon>
        <taxon>Ecdysozoa</taxon>
        <taxon>Arthropoda</taxon>
        <taxon>Chelicerata</taxon>
        <taxon>Arachnida</taxon>
        <taxon>Araneae</taxon>
        <taxon>Araneomorphae</taxon>
        <taxon>Entelegynae</taxon>
        <taxon>Araneoidea</taxon>
        <taxon>Linyphiidae</taxon>
        <taxon>Erigoninae</taxon>
        <taxon>Oedothorax</taxon>
    </lineage>
</organism>
<dbReference type="Proteomes" id="UP000827092">
    <property type="component" value="Unassembled WGS sequence"/>
</dbReference>
<proteinExistence type="predicted"/>
<evidence type="ECO:0000313" key="2">
    <source>
        <dbReference type="EMBL" id="KAG8182543.1"/>
    </source>
</evidence>
<protein>
    <submittedName>
        <fullName evidence="2">Uncharacterized protein</fullName>
    </submittedName>
</protein>
<name>A0AAV6UFE2_9ARAC</name>
<gene>
    <name evidence="2" type="ORF">JTE90_002077</name>
</gene>